<dbReference type="InterPro" id="IPR015896">
    <property type="entry name" value="4pyrrol_synth_GluRdtase_dimer"/>
</dbReference>
<dbReference type="UniPathway" id="UPA00251">
    <property type="reaction ID" value="UER00316"/>
</dbReference>
<dbReference type="InterPro" id="IPR036343">
    <property type="entry name" value="GluRdtase_N_sf"/>
</dbReference>
<dbReference type="CDD" id="cd05213">
    <property type="entry name" value="NAD_bind_Glutamyl_tRNA_reduct"/>
    <property type="match status" value="1"/>
</dbReference>
<dbReference type="EMBL" id="KV918868">
    <property type="protein sequence ID" value="OSX76389.1"/>
    <property type="molecule type" value="Genomic_DNA"/>
</dbReference>
<dbReference type="InterPro" id="IPR018214">
    <property type="entry name" value="GluRdtase_CS"/>
</dbReference>
<dbReference type="HAMAP" id="MF_00087">
    <property type="entry name" value="Glu_tRNA_reductase"/>
    <property type="match status" value="1"/>
</dbReference>
<comment type="similarity">
    <text evidence="2 12">Belongs to the glutamyl-tRNA reductase family.</text>
</comment>
<feature type="site" description="Important for activity" evidence="11">
    <location>
        <position position="139"/>
    </location>
</feature>
<evidence type="ECO:0000256" key="10">
    <source>
        <dbReference type="PIRSR" id="PIRSR000445-3"/>
    </source>
</evidence>
<organism evidence="17 18">
    <name type="scientific">Porphyra umbilicalis</name>
    <name type="common">Purple laver</name>
    <name type="synonym">Red alga</name>
    <dbReference type="NCBI Taxonomy" id="2786"/>
    <lineage>
        <taxon>Eukaryota</taxon>
        <taxon>Rhodophyta</taxon>
        <taxon>Bangiophyceae</taxon>
        <taxon>Bangiales</taxon>
        <taxon>Bangiaceae</taxon>
        <taxon>Porphyra</taxon>
    </lineage>
</organism>
<dbReference type="Proteomes" id="UP000218209">
    <property type="component" value="Unassembled WGS sequence"/>
</dbReference>
<keyword evidence="5 12" id="KW-0560">Oxidoreductase</keyword>
<protein>
    <recommendedName>
        <fullName evidence="3 12">Glutamyl-tRNA reductase</fullName>
        <ecNumber evidence="3 12">1.2.1.70</ecNumber>
    </recommendedName>
</protein>
<dbReference type="PANTHER" id="PTHR43120:SF1">
    <property type="entry name" value="GLUTAMYL-TRNA REDUCTASE 1, CHLOROPLASTIC"/>
    <property type="match status" value="1"/>
</dbReference>
<feature type="binding site" evidence="9">
    <location>
        <position position="160"/>
    </location>
    <ligand>
        <name>substrate</name>
    </ligand>
</feature>
<evidence type="ECO:0000256" key="9">
    <source>
        <dbReference type="PIRSR" id="PIRSR000445-2"/>
    </source>
</evidence>
<evidence type="ECO:0000256" key="13">
    <source>
        <dbReference type="SAM" id="MobiDB-lite"/>
    </source>
</evidence>
<feature type="binding site" evidence="9">
    <location>
        <begin position="154"/>
        <end position="156"/>
    </location>
    <ligand>
        <name>substrate</name>
    </ligand>
</feature>
<feature type="domain" description="Tetrapyrrole biosynthesis glutamyl-tRNA reductase dimerisation" evidence="14">
    <location>
        <begin position="376"/>
        <end position="475"/>
    </location>
</feature>
<dbReference type="GO" id="GO:0006782">
    <property type="term" value="P:protoporphyrinogen IX biosynthetic process"/>
    <property type="evidence" value="ECO:0007669"/>
    <property type="project" value="UniProtKB-UniPathway"/>
</dbReference>
<dbReference type="GO" id="GO:0008883">
    <property type="term" value="F:glutamyl-tRNA reductase activity"/>
    <property type="evidence" value="ECO:0007669"/>
    <property type="project" value="UniProtKB-EC"/>
</dbReference>
<dbReference type="SUPFAM" id="SSF69075">
    <property type="entry name" value="Glutamyl tRNA-reductase dimerization domain"/>
    <property type="match status" value="1"/>
</dbReference>
<dbReference type="Pfam" id="PF00745">
    <property type="entry name" value="GlutR_dimer"/>
    <property type="match status" value="1"/>
</dbReference>
<dbReference type="SUPFAM" id="SSF51735">
    <property type="entry name" value="NAD(P)-binding Rossmann-fold domains"/>
    <property type="match status" value="1"/>
</dbReference>
<feature type="binding site" evidence="9">
    <location>
        <position position="149"/>
    </location>
    <ligand>
        <name>substrate</name>
    </ligand>
</feature>
<name>A0A1X6P649_PORUM</name>
<evidence type="ECO:0000256" key="2">
    <source>
        <dbReference type="ARBA" id="ARBA00005916"/>
    </source>
</evidence>
<dbReference type="OrthoDB" id="424281at2759"/>
<proteinExistence type="inferred from homology"/>
<dbReference type="Gene3D" id="3.30.460.30">
    <property type="entry name" value="Glutamyl-tRNA reductase, N-terminal domain"/>
    <property type="match status" value="1"/>
</dbReference>
<comment type="catalytic activity">
    <reaction evidence="7 12">
        <text>(S)-4-amino-5-oxopentanoate + tRNA(Glu) + NADP(+) = L-glutamyl-tRNA(Glu) + NADPH + H(+)</text>
        <dbReference type="Rhea" id="RHEA:12344"/>
        <dbReference type="Rhea" id="RHEA-COMP:9663"/>
        <dbReference type="Rhea" id="RHEA-COMP:9680"/>
        <dbReference type="ChEBI" id="CHEBI:15378"/>
        <dbReference type="ChEBI" id="CHEBI:57501"/>
        <dbReference type="ChEBI" id="CHEBI:57783"/>
        <dbReference type="ChEBI" id="CHEBI:58349"/>
        <dbReference type="ChEBI" id="CHEBI:78442"/>
        <dbReference type="ChEBI" id="CHEBI:78520"/>
        <dbReference type="EC" id="1.2.1.70"/>
    </reaction>
</comment>
<dbReference type="InterPro" id="IPR000343">
    <property type="entry name" value="4pyrrol_synth_GluRdtase"/>
</dbReference>
<dbReference type="EC" id="1.2.1.70" evidence="3 12"/>
<evidence type="ECO:0000256" key="5">
    <source>
        <dbReference type="ARBA" id="ARBA00023002"/>
    </source>
</evidence>
<reference evidence="17 18" key="1">
    <citation type="submission" date="2017-03" db="EMBL/GenBank/DDBJ databases">
        <title>WGS assembly of Porphyra umbilicalis.</title>
        <authorList>
            <person name="Brawley S.H."/>
            <person name="Blouin N.A."/>
            <person name="Ficko-Blean E."/>
            <person name="Wheeler G.L."/>
            <person name="Lohr M."/>
            <person name="Goodson H.V."/>
            <person name="Jenkins J.W."/>
            <person name="Blaby-Haas C.E."/>
            <person name="Helliwell K.E."/>
            <person name="Chan C."/>
            <person name="Marriage T."/>
            <person name="Bhattacharya D."/>
            <person name="Klein A.S."/>
            <person name="Badis Y."/>
            <person name="Brodie J."/>
            <person name="Cao Y."/>
            <person name="Collen J."/>
            <person name="Dittami S.M."/>
            <person name="Gachon C.M."/>
            <person name="Green B.R."/>
            <person name="Karpowicz S."/>
            <person name="Kim J.W."/>
            <person name="Kudahl U."/>
            <person name="Lin S."/>
            <person name="Michel G."/>
            <person name="Mittag M."/>
            <person name="Olson B.J."/>
            <person name="Pangilinan J."/>
            <person name="Peng Y."/>
            <person name="Qiu H."/>
            <person name="Shu S."/>
            <person name="Singer J.T."/>
            <person name="Smith A.G."/>
            <person name="Sprecher B.N."/>
            <person name="Wagner V."/>
            <person name="Wang W."/>
            <person name="Wang Z.-Y."/>
            <person name="Yan J."/>
            <person name="Yarish C."/>
            <person name="Zoeuner-Riek S."/>
            <person name="Zhuang Y."/>
            <person name="Zou Y."/>
            <person name="Lindquist E.A."/>
            <person name="Grimwood J."/>
            <person name="Barry K."/>
            <person name="Rokhsar D.S."/>
            <person name="Schmutz J."/>
            <person name="Stiller J.W."/>
            <person name="Grossman A.R."/>
            <person name="Prochnik S.E."/>
        </authorList>
    </citation>
    <scope>NUCLEOTIDE SEQUENCE [LARGE SCALE GENOMIC DNA]</scope>
    <source>
        <strain evidence="17">4086291</strain>
    </source>
</reference>
<keyword evidence="6 12" id="KW-0627">Porphyrin biosynthesis</keyword>
<gene>
    <name evidence="17" type="ORF">BU14_0192s0006</name>
</gene>
<dbReference type="GO" id="GO:0050661">
    <property type="term" value="F:NADP binding"/>
    <property type="evidence" value="ECO:0007669"/>
    <property type="project" value="InterPro"/>
</dbReference>
<dbReference type="NCBIfam" id="NF000744">
    <property type="entry name" value="PRK00045.1-3"/>
    <property type="match status" value="1"/>
</dbReference>
<dbReference type="PANTHER" id="PTHR43120">
    <property type="entry name" value="GLUTAMYL-TRNA REDUCTASE 1, CHLOROPLASTIC"/>
    <property type="match status" value="1"/>
</dbReference>
<dbReference type="FunFam" id="3.30.460.30:FF:000001">
    <property type="entry name" value="Glutamyl-tRNA reductase"/>
    <property type="match status" value="1"/>
</dbReference>
<dbReference type="SUPFAM" id="SSF69742">
    <property type="entry name" value="Glutamyl tRNA-reductase catalytic, N-terminal domain"/>
    <property type="match status" value="1"/>
</dbReference>
<accession>A0A1X6P649</accession>
<evidence type="ECO:0000259" key="15">
    <source>
        <dbReference type="Pfam" id="PF01488"/>
    </source>
</evidence>
<feature type="active site" description="Nucleophile" evidence="8">
    <location>
        <position position="90"/>
    </location>
</feature>
<evidence type="ECO:0000256" key="4">
    <source>
        <dbReference type="ARBA" id="ARBA00022857"/>
    </source>
</evidence>
<evidence type="ECO:0000259" key="16">
    <source>
        <dbReference type="Pfam" id="PF05201"/>
    </source>
</evidence>
<dbReference type="InterPro" id="IPR015895">
    <property type="entry name" value="4pyrrol_synth_GluRdtase_N"/>
</dbReference>
<dbReference type="Pfam" id="PF01488">
    <property type="entry name" value="Shikimate_DH"/>
    <property type="match status" value="1"/>
</dbReference>
<evidence type="ECO:0000256" key="8">
    <source>
        <dbReference type="PIRSR" id="PIRSR000445-1"/>
    </source>
</evidence>
<dbReference type="InterPro" id="IPR036453">
    <property type="entry name" value="GluRdtase_dimer_dom_sf"/>
</dbReference>
<dbReference type="InterPro" id="IPR006151">
    <property type="entry name" value="Shikm_DH/Glu-tRNA_Rdtase"/>
</dbReference>
<keyword evidence="18" id="KW-1185">Reference proteome</keyword>
<dbReference type="PROSITE" id="PS00747">
    <property type="entry name" value="GLUTR"/>
    <property type="match status" value="1"/>
</dbReference>
<dbReference type="InterPro" id="IPR036291">
    <property type="entry name" value="NAD(P)-bd_dom_sf"/>
</dbReference>
<feature type="domain" description="Quinate/shikimate 5-dehydrogenase/glutamyl-tRNA reductase" evidence="15">
    <location>
        <begin position="225"/>
        <end position="362"/>
    </location>
</feature>
<feature type="compositionally biased region" description="Low complexity" evidence="13">
    <location>
        <begin position="1"/>
        <end position="16"/>
    </location>
</feature>
<evidence type="ECO:0000313" key="17">
    <source>
        <dbReference type="EMBL" id="OSX76389.1"/>
    </source>
</evidence>
<dbReference type="NCBIfam" id="TIGR01035">
    <property type="entry name" value="hemA"/>
    <property type="match status" value="1"/>
</dbReference>
<dbReference type="PIRSF" id="PIRSF000445">
    <property type="entry name" value="4pyrrol_synth_GluRdtase"/>
    <property type="match status" value="1"/>
</dbReference>
<evidence type="ECO:0000256" key="3">
    <source>
        <dbReference type="ARBA" id="ARBA00012970"/>
    </source>
</evidence>
<comment type="pathway">
    <text evidence="1 12">Porphyrin-containing compound metabolism; protoporphyrin-IX biosynthesis; 5-aminolevulinate from L-glutamyl-tRNA(Glu): step 1/2.</text>
</comment>
<evidence type="ECO:0000259" key="14">
    <source>
        <dbReference type="Pfam" id="PF00745"/>
    </source>
</evidence>
<evidence type="ECO:0000256" key="12">
    <source>
        <dbReference type="RuleBase" id="RU000584"/>
    </source>
</evidence>
<sequence length="475" mass="50707">MKQASSDSAAAQTAAAGNGKPASTVDAVSVPLAPRANTLGHVIVLGLSHHTASVDVRERLAIPEAEWQSAAQNLVDRCDSISEAAVLSTCNRFEIYAVANHPQAGIHELLASLSERSGVPPSGLRRHLFMLNESEAVWHLLRVSAGLDSLVIGEGQILSQVKRCFELATGKEGMAGKILGRCLNAAVSAGKRVRSETGIAKGAVSISSAAVELAEMRAPADSGKPIASCAAVIIGAGKMARLLVQHLLSRGVEDITIVNRSQERAAELAKMFGDADLKLRPLDEMVDAVVGTDLVFTSTGSAEPILTAHSMGPRLEGAIASGMRAVDSQLMLIDISVPRNVAADVSDLTGVAVYNVDDLKAVVAKNQARRRRLSLEAEDLLSEELTSFNNWHHSLGCVPAITKLQKHAESIRSEEWERVQGKLAGLSKSERKAVEQLSKGIVAKLLHGPMVHLRSVEDMKERVQTLKNLENLFRL</sequence>
<dbReference type="FunFam" id="3.40.50.720:FF:000031">
    <property type="entry name" value="Glutamyl-tRNA reductase"/>
    <property type="match status" value="1"/>
</dbReference>
<evidence type="ECO:0000256" key="7">
    <source>
        <dbReference type="ARBA" id="ARBA00047464"/>
    </source>
</evidence>
<feature type="binding site" evidence="9">
    <location>
        <begin position="89"/>
        <end position="92"/>
    </location>
    <ligand>
        <name>substrate</name>
    </ligand>
</feature>
<dbReference type="Gene3D" id="3.40.50.720">
    <property type="entry name" value="NAD(P)-binding Rossmann-like Domain"/>
    <property type="match status" value="1"/>
</dbReference>
<keyword evidence="4 10" id="KW-0521">NADP</keyword>
<feature type="domain" description="Glutamyl-tRNA reductase N-terminal" evidence="16">
    <location>
        <begin position="45"/>
        <end position="197"/>
    </location>
</feature>
<evidence type="ECO:0000313" key="18">
    <source>
        <dbReference type="Proteomes" id="UP000218209"/>
    </source>
</evidence>
<dbReference type="AlphaFoldDB" id="A0A1X6P649"/>
<dbReference type="Pfam" id="PF05201">
    <property type="entry name" value="GlutR_N"/>
    <property type="match status" value="1"/>
</dbReference>
<evidence type="ECO:0000256" key="11">
    <source>
        <dbReference type="PIRSR" id="PIRSR000445-4"/>
    </source>
</evidence>
<evidence type="ECO:0000256" key="6">
    <source>
        <dbReference type="ARBA" id="ARBA00023244"/>
    </source>
</evidence>
<feature type="region of interest" description="Disordered" evidence="13">
    <location>
        <begin position="1"/>
        <end position="24"/>
    </location>
</feature>
<evidence type="ECO:0000256" key="1">
    <source>
        <dbReference type="ARBA" id="ARBA00005059"/>
    </source>
</evidence>
<feature type="binding site" evidence="10">
    <location>
        <begin position="235"/>
        <end position="240"/>
    </location>
    <ligand>
        <name>NADP(+)</name>
        <dbReference type="ChEBI" id="CHEBI:58349"/>
    </ligand>
</feature>